<keyword evidence="6" id="KW-0808">Transferase</keyword>
<evidence type="ECO:0000259" key="18">
    <source>
        <dbReference type="Pfam" id="PF00512"/>
    </source>
</evidence>
<protein>
    <recommendedName>
        <fullName evidence="5">histidine kinase</fullName>
        <ecNumber evidence="5">2.7.13.3</ecNumber>
    </recommendedName>
</protein>
<evidence type="ECO:0000256" key="17">
    <source>
        <dbReference type="ARBA" id="ARBA00023170"/>
    </source>
</evidence>
<dbReference type="SUPFAM" id="SSF47384">
    <property type="entry name" value="Homodimeric domain of signal transducing histidine kinase"/>
    <property type="match status" value="1"/>
</dbReference>
<dbReference type="GO" id="GO:0046872">
    <property type="term" value="F:metal ion binding"/>
    <property type="evidence" value="ECO:0007669"/>
    <property type="project" value="UniProtKB-KW"/>
</dbReference>
<name>A0A6A6N113_HEVBR</name>
<evidence type="ECO:0000256" key="15">
    <source>
        <dbReference type="ARBA" id="ARBA00023012"/>
    </source>
</evidence>
<evidence type="ECO:0000256" key="2">
    <source>
        <dbReference type="ARBA" id="ARBA00001935"/>
    </source>
</evidence>
<evidence type="ECO:0000256" key="12">
    <source>
        <dbReference type="ARBA" id="ARBA00022840"/>
    </source>
</evidence>
<dbReference type="GO" id="GO:0038199">
    <property type="term" value="F:ethylene receptor activity"/>
    <property type="evidence" value="ECO:0007669"/>
    <property type="project" value="TreeGrafter"/>
</dbReference>
<dbReference type="GO" id="GO:0005524">
    <property type="term" value="F:ATP binding"/>
    <property type="evidence" value="ECO:0007669"/>
    <property type="project" value="UniProtKB-KW"/>
</dbReference>
<feature type="domain" description="Signal transduction histidine kinase dimerisation/phosphoacceptor" evidence="18">
    <location>
        <begin position="46"/>
        <end position="86"/>
    </location>
</feature>
<keyword evidence="14" id="KW-0186">Copper</keyword>
<dbReference type="Gene3D" id="1.10.287.130">
    <property type="match status" value="1"/>
</dbReference>
<keyword evidence="12" id="KW-0067">ATP-binding</keyword>
<evidence type="ECO:0000256" key="9">
    <source>
        <dbReference type="ARBA" id="ARBA00022745"/>
    </source>
</evidence>
<keyword evidence="17" id="KW-0675">Receptor</keyword>
<dbReference type="GO" id="GO:0005789">
    <property type="term" value="C:endoplasmic reticulum membrane"/>
    <property type="evidence" value="ECO:0007669"/>
    <property type="project" value="UniProtKB-SubCell"/>
</dbReference>
<evidence type="ECO:0000256" key="8">
    <source>
        <dbReference type="ARBA" id="ARBA00022741"/>
    </source>
</evidence>
<sequence length="88" mass="10041">MCSLQGGCCSITCCYLRRVDEGKDLLMEQNVALDLARREAETAIRARNDFLAVMNHEMRTPMHAIIALSSLLQETELTPEQRSWLRQS</sequence>
<gene>
    <name evidence="19" type="ORF">GH714_008829</name>
</gene>
<dbReference type="PANTHER" id="PTHR24423">
    <property type="entry name" value="TWO-COMPONENT SENSOR HISTIDINE KINASE"/>
    <property type="match status" value="1"/>
</dbReference>
<dbReference type="InterPro" id="IPR003661">
    <property type="entry name" value="HisK_dim/P_dom"/>
</dbReference>
<proteinExistence type="inferred from homology"/>
<evidence type="ECO:0000256" key="7">
    <source>
        <dbReference type="ARBA" id="ARBA00022692"/>
    </source>
</evidence>
<evidence type="ECO:0000256" key="16">
    <source>
        <dbReference type="ARBA" id="ARBA00023136"/>
    </source>
</evidence>
<organism evidence="19 20">
    <name type="scientific">Hevea brasiliensis</name>
    <name type="common">Para rubber tree</name>
    <name type="synonym">Siphonia brasiliensis</name>
    <dbReference type="NCBI Taxonomy" id="3981"/>
    <lineage>
        <taxon>Eukaryota</taxon>
        <taxon>Viridiplantae</taxon>
        <taxon>Streptophyta</taxon>
        <taxon>Embryophyta</taxon>
        <taxon>Tracheophyta</taxon>
        <taxon>Spermatophyta</taxon>
        <taxon>Magnoliopsida</taxon>
        <taxon>eudicotyledons</taxon>
        <taxon>Gunneridae</taxon>
        <taxon>Pentapetalae</taxon>
        <taxon>rosids</taxon>
        <taxon>fabids</taxon>
        <taxon>Malpighiales</taxon>
        <taxon>Euphorbiaceae</taxon>
        <taxon>Crotonoideae</taxon>
        <taxon>Micrandreae</taxon>
        <taxon>Hevea</taxon>
    </lineage>
</organism>
<keyword evidence="15" id="KW-0902">Two-component regulatory system</keyword>
<comment type="subcellular location">
    <subcellularLocation>
        <location evidence="3">Endoplasmic reticulum membrane</location>
        <topology evidence="3">Multi-pass membrane protein</topology>
    </subcellularLocation>
</comment>
<dbReference type="EMBL" id="JAAGAX010000003">
    <property type="protein sequence ID" value="KAF2318545.1"/>
    <property type="molecule type" value="Genomic_DNA"/>
</dbReference>
<keyword evidence="16" id="KW-0472">Membrane</keyword>
<evidence type="ECO:0000256" key="3">
    <source>
        <dbReference type="ARBA" id="ARBA00004477"/>
    </source>
</evidence>
<keyword evidence="13" id="KW-1133">Transmembrane helix</keyword>
<dbReference type="EC" id="2.7.13.3" evidence="5"/>
<evidence type="ECO:0000256" key="5">
    <source>
        <dbReference type="ARBA" id="ARBA00012438"/>
    </source>
</evidence>
<dbReference type="InterPro" id="IPR036097">
    <property type="entry name" value="HisK_dim/P_sf"/>
</dbReference>
<dbReference type="GO" id="GO:0000155">
    <property type="term" value="F:phosphorelay sensor kinase activity"/>
    <property type="evidence" value="ECO:0007669"/>
    <property type="project" value="InterPro"/>
</dbReference>
<comment type="catalytic activity">
    <reaction evidence="1">
        <text>ATP + protein L-histidine = ADP + protein N-phospho-L-histidine.</text>
        <dbReference type="EC" id="2.7.13.3"/>
    </reaction>
</comment>
<dbReference type="FunFam" id="1.10.287.130:FF:000004">
    <property type="entry name" value="Ethylene receptor 1"/>
    <property type="match status" value="1"/>
</dbReference>
<evidence type="ECO:0000256" key="6">
    <source>
        <dbReference type="ARBA" id="ARBA00022679"/>
    </source>
</evidence>
<accession>A0A6A6N113</accession>
<keyword evidence="20" id="KW-1185">Reference proteome</keyword>
<keyword evidence="7" id="KW-0812">Transmembrane</keyword>
<comment type="similarity">
    <text evidence="4">Belongs to the ethylene receptor family.</text>
</comment>
<keyword evidence="9" id="KW-0936">Ethylene signaling pathway</keyword>
<evidence type="ECO:0000256" key="10">
    <source>
        <dbReference type="ARBA" id="ARBA00022777"/>
    </source>
</evidence>
<evidence type="ECO:0000256" key="1">
    <source>
        <dbReference type="ARBA" id="ARBA00000085"/>
    </source>
</evidence>
<evidence type="ECO:0000313" key="19">
    <source>
        <dbReference type="EMBL" id="KAF2318545.1"/>
    </source>
</evidence>
<reference evidence="19 20" key="1">
    <citation type="journal article" date="2020" name="Mol. Plant">
        <title>The Chromosome-Based Rubber Tree Genome Provides New Insights into Spurge Genome Evolution and Rubber Biosynthesis.</title>
        <authorList>
            <person name="Liu J."/>
            <person name="Shi C."/>
            <person name="Shi C.C."/>
            <person name="Li W."/>
            <person name="Zhang Q.J."/>
            <person name="Zhang Y."/>
            <person name="Li K."/>
            <person name="Lu H.F."/>
            <person name="Shi C."/>
            <person name="Zhu S.T."/>
            <person name="Xiao Z.Y."/>
            <person name="Nan H."/>
            <person name="Yue Y."/>
            <person name="Zhu X.G."/>
            <person name="Wu Y."/>
            <person name="Hong X.N."/>
            <person name="Fan G.Y."/>
            <person name="Tong Y."/>
            <person name="Zhang D."/>
            <person name="Mao C.L."/>
            <person name="Liu Y.L."/>
            <person name="Hao S.J."/>
            <person name="Liu W.Q."/>
            <person name="Lv M.Q."/>
            <person name="Zhang H.B."/>
            <person name="Liu Y."/>
            <person name="Hu-Tang G.R."/>
            <person name="Wang J.P."/>
            <person name="Wang J.H."/>
            <person name="Sun Y.H."/>
            <person name="Ni S.B."/>
            <person name="Chen W.B."/>
            <person name="Zhang X.C."/>
            <person name="Jiao Y.N."/>
            <person name="Eichler E.E."/>
            <person name="Li G.H."/>
            <person name="Liu X."/>
            <person name="Gao L.Z."/>
        </authorList>
    </citation>
    <scope>NUCLEOTIDE SEQUENCE [LARGE SCALE GENOMIC DNA]</scope>
    <source>
        <strain evidence="20">cv. GT1</strain>
        <tissue evidence="19">Leaf</tissue>
    </source>
</reference>
<comment type="caution">
    <text evidence="19">The sequence shown here is derived from an EMBL/GenBank/DDBJ whole genome shotgun (WGS) entry which is preliminary data.</text>
</comment>
<evidence type="ECO:0000256" key="4">
    <source>
        <dbReference type="ARBA" id="ARBA00009842"/>
    </source>
</evidence>
<dbReference type="GO" id="GO:0051740">
    <property type="term" value="F:ethylene binding"/>
    <property type="evidence" value="ECO:0007669"/>
    <property type="project" value="TreeGrafter"/>
</dbReference>
<keyword evidence="11" id="KW-0256">Endoplasmic reticulum</keyword>
<keyword evidence="8" id="KW-0547">Nucleotide-binding</keyword>
<evidence type="ECO:0000256" key="14">
    <source>
        <dbReference type="ARBA" id="ARBA00023008"/>
    </source>
</evidence>
<comment type="cofactor">
    <cofactor evidence="2">
        <name>Cu cation</name>
        <dbReference type="ChEBI" id="CHEBI:23378"/>
    </cofactor>
</comment>
<evidence type="ECO:0000256" key="11">
    <source>
        <dbReference type="ARBA" id="ARBA00022824"/>
    </source>
</evidence>
<dbReference type="Proteomes" id="UP000467840">
    <property type="component" value="Chromosome 10"/>
</dbReference>
<dbReference type="Pfam" id="PF00512">
    <property type="entry name" value="HisKA"/>
    <property type="match status" value="1"/>
</dbReference>
<evidence type="ECO:0000256" key="13">
    <source>
        <dbReference type="ARBA" id="ARBA00022989"/>
    </source>
</evidence>
<keyword evidence="10" id="KW-0418">Kinase</keyword>
<evidence type="ECO:0000313" key="20">
    <source>
        <dbReference type="Proteomes" id="UP000467840"/>
    </source>
</evidence>
<dbReference type="CDD" id="cd00082">
    <property type="entry name" value="HisKA"/>
    <property type="match status" value="1"/>
</dbReference>
<dbReference type="PANTHER" id="PTHR24423:SF625">
    <property type="entry name" value="ETHYLENE RESPONSE SENSOR 1"/>
    <property type="match status" value="1"/>
</dbReference>
<dbReference type="AlphaFoldDB" id="A0A6A6N113"/>